<evidence type="ECO:0008006" key="3">
    <source>
        <dbReference type="Google" id="ProtNLM"/>
    </source>
</evidence>
<gene>
    <name evidence="1" type="ORF">K452DRAFT_199309</name>
</gene>
<evidence type="ECO:0000313" key="2">
    <source>
        <dbReference type="Proteomes" id="UP000799438"/>
    </source>
</evidence>
<dbReference type="AlphaFoldDB" id="A0A6A6B3H7"/>
<dbReference type="EMBL" id="ML995495">
    <property type="protein sequence ID" value="KAF2138759.1"/>
    <property type="molecule type" value="Genomic_DNA"/>
</dbReference>
<reference evidence="1" key="1">
    <citation type="journal article" date="2020" name="Stud. Mycol.">
        <title>101 Dothideomycetes genomes: a test case for predicting lifestyles and emergence of pathogens.</title>
        <authorList>
            <person name="Haridas S."/>
            <person name="Albert R."/>
            <person name="Binder M."/>
            <person name="Bloem J."/>
            <person name="Labutti K."/>
            <person name="Salamov A."/>
            <person name="Andreopoulos B."/>
            <person name="Baker S."/>
            <person name="Barry K."/>
            <person name="Bills G."/>
            <person name="Bluhm B."/>
            <person name="Cannon C."/>
            <person name="Castanera R."/>
            <person name="Culley D."/>
            <person name="Daum C."/>
            <person name="Ezra D."/>
            <person name="Gonzalez J."/>
            <person name="Henrissat B."/>
            <person name="Kuo A."/>
            <person name="Liang C."/>
            <person name="Lipzen A."/>
            <person name="Lutzoni F."/>
            <person name="Magnuson J."/>
            <person name="Mondo S."/>
            <person name="Nolan M."/>
            <person name="Ohm R."/>
            <person name="Pangilinan J."/>
            <person name="Park H.-J."/>
            <person name="Ramirez L."/>
            <person name="Alfaro M."/>
            <person name="Sun H."/>
            <person name="Tritt A."/>
            <person name="Yoshinaga Y."/>
            <person name="Zwiers L.-H."/>
            <person name="Turgeon B."/>
            <person name="Goodwin S."/>
            <person name="Spatafora J."/>
            <person name="Crous P."/>
            <person name="Grigoriev I."/>
        </authorList>
    </citation>
    <scope>NUCLEOTIDE SEQUENCE</scope>
    <source>
        <strain evidence="1">CBS 121167</strain>
    </source>
</reference>
<keyword evidence="2" id="KW-1185">Reference proteome</keyword>
<dbReference type="Proteomes" id="UP000799438">
    <property type="component" value="Unassembled WGS sequence"/>
</dbReference>
<evidence type="ECO:0000313" key="1">
    <source>
        <dbReference type="EMBL" id="KAF2138759.1"/>
    </source>
</evidence>
<name>A0A6A6B3H7_9PEZI</name>
<sequence>SCPASDGVVYQINTGSTFLIECGIDHYGGDLELSYPGSFGACIAACDNNPQCVD</sequence>
<protein>
    <recommendedName>
        <fullName evidence="3">Apple domain-containing protein</fullName>
    </recommendedName>
</protein>
<feature type="non-terminal residue" evidence="1">
    <location>
        <position position="1"/>
    </location>
</feature>
<organism evidence="1 2">
    <name type="scientific">Aplosporella prunicola CBS 121167</name>
    <dbReference type="NCBI Taxonomy" id="1176127"/>
    <lineage>
        <taxon>Eukaryota</taxon>
        <taxon>Fungi</taxon>
        <taxon>Dikarya</taxon>
        <taxon>Ascomycota</taxon>
        <taxon>Pezizomycotina</taxon>
        <taxon>Dothideomycetes</taxon>
        <taxon>Dothideomycetes incertae sedis</taxon>
        <taxon>Botryosphaeriales</taxon>
        <taxon>Aplosporellaceae</taxon>
        <taxon>Aplosporella</taxon>
    </lineage>
</organism>
<proteinExistence type="predicted"/>
<feature type="non-terminal residue" evidence="1">
    <location>
        <position position="54"/>
    </location>
</feature>
<dbReference type="GeneID" id="54293502"/>
<dbReference type="RefSeq" id="XP_033394472.1">
    <property type="nucleotide sequence ID" value="XM_033536006.1"/>
</dbReference>
<accession>A0A6A6B3H7</accession>